<evidence type="ECO:0000256" key="2">
    <source>
        <dbReference type="RuleBase" id="RU000461"/>
    </source>
</evidence>
<keyword evidence="1 2" id="KW-0349">Heme</keyword>
<dbReference type="InterPro" id="IPR017972">
    <property type="entry name" value="Cyt_P450_CS"/>
</dbReference>
<dbReference type="Proteomes" id="UP001054821">
    <property type="component" value="Chromosome 5"/>
</dbReference>
<name>A0AAD4VNY1_PRUDU</name>
<dbReference type="PANTHER" id="PTHR47951:SF3">
    <property type="entry name" value="CYTOCHROME P450, FAMILY 706, SUBFAMILY A, POLYPEPTIDE 4"/>
    <property type="match status" value="1"/>
</dbReference>
<dbReference type="GO" id="GO:0020037">
    <property type="term" value="F:heme binding"/>
    <property type="evidence" value="ECO:0007669"/>
    <property type="project" value="InterPro"/>
</dbReference>
<gene>
    <name evidence="3" type="ORF">L3X38_027992</name>
</gene>
<keyword evidence="2" id="KW-0560">Oxidoreductase</keyword>
<dbReference type="GO" id="GO:0016705">
    <property type="term" value="F:oxidoreductase activity, acting on paired donors, with incorporation or reduction of molecular oxygen"/>
    <property type="evidence" value="ECO:0007669"/>
    <property type="project" value="InterPro"/>
</dbReference>
<evidence type="ECO:0000256" key="1">
    <source>
        <dbReference type="PIRSR" id="PIRSR602401-1"/>
    </source>
</evidence>
<dbReference type="AlphaFoldDB" id="A0AAD4VNY1"/>
<dbReference type="Gene3D" id="1.10.630.10">
    <property type="entry name" value="Cytochrome P450"/>
    <property type="match status" value="1"/>
</dbReference>
<keyword evidence="1 2" id="KW-0479">Metal-binding</keyword>
<dbReference type="InterPro" id="IPR002401">
    <property type="entry name" value="Cyt_P450_E_grp-I"/>
</dbReference>
<comment type="similarity">
    <text evidence="2">Belongs to the cytochrome P450 family.</text>
</comment>
<keyword evidence="2" id="KW-0503">Monooxygenase</keyword>
<evidence type="ECO:0000313" key="3">
    <source>
        <dbReference type="EMBL" id="KAI5328595.1"/>
    </source>
</evidence>
<keyword evidence="1 2" id="KW-0408">Iron</keyword>
<reference evidence="3 4" key="1">
    <citation type="journal article" date="2022" name="G3 (Bethesda)">
        <title>Whole-genome sequence and methylome profiling of the almond [Prunus dulcis (Mill.) D.A. Webb] cultivar 'Nonpareil'.</title>
        <authorList>
            <person name="D'Amico-Willman K.M."/>
            <person name="Ouma W.Z."/>
            <person name="Meulia T."/>
            <person name="Sideli G.M."/>
            <person name="Gradziel T.M."/>
            <person name="Fresnedo-Ramirez J."/>
        </authorList>
    </citation>
    <scope>NUCLEOTIDE SEQUENCE [LARGE SCALE GENOMIC DNA]</scope>
    <source>
        <strain evidence="3">Clone GOH B32 T37-40</strain>
    </source>
</reference>
<dbReference type="SUPFAM" id="SSF48264">
    <property type="entry name" value="Cytochrome P450"/>
    <property type="match status" value="1"/>
</dbReference>
<dbReference type="InterPro" id="IPR036396">
    <property type="entry name" value="Cyt_P450_sf"/>
</dbReference>
<dbReference type="GO" id="GO:0004497">
    <property type="term" value="F:monooxygenase activity"/>
    <property type="evidence" value="ECO:0007669"/>
    <property type="project" value="UniProtKB-KW"/>
</dbReference>
<dbReference type="InterPro" id="IPR001128">
    <property type="entry name" value="Cyt_P450"/>
</dbReference>
<proteinExistence type="inferred from homology"/>
<organism evidence="3 4">
    <name type="scientific">Prunus dulcis</name>
    <name type="common">Almond</name>
    <name type="synonym">Amygdalus dulcis</name>
    <dbReference type="NCBI Taxonomy" id="3755"/>
    <lineage>
        <taxon>Eukaryota</taxon>
        <taxon>Viridiplantae</taxon>
        <taxon>Streptophyta</taxon>
        <taxon>Embryophyta</taxon>
        <taxon>Tracheophyta</taxon>
        <taxon>Spermatophyta</taxon>
        <taxon>Magnoliopsida</taxon>
        <taxon>eudicotyledons</taxon>
        <taxon>Gunneridae</taxon>
        <taxon>Pentapetalae</taxon>
        <taxon>rosids</taxon>
        <taxon>fabids</taxon>
        <taxon>Rosales</taxon>
        <taxon>Rosaceae</taxon>
        <taxon>Amygdaloideae</taxon>
        <taxon>Amygdaleae</taxon>
        <taxon>Prunus</taxon>
    </lineage>
</organism>
<comment type="caution">
    <text evidence="3">The sequence shown here is derived from an EMBL/GenBank/DDBJ whole genome shotgun (WGS) entry which is preliminary data.</text>
</comment>
<sequence length="205" mass="22668">MMLGGTDTSSSTAEFAFAETVNNPAVMGKAKQELDDVVGKGNIVQEAHISKLPYLQAVMKETLRLHPVAPLLVPHCPSETCTVGGYTIPKGSRVLVNAWAIHRDPSNWEDPLDFDPDRFLHIKGDYSGSDFNYLPFGSGRRICAGTAMVERMVVYTLATLLHSFDWKLPLGEKLDLSEKFGIVMKKKIPLVLIPTPRLLDPALYE</sequence>
<keyword evidence="4" id="KW-1185">Reference proteome</keyword>
<dbReference type="FunFam" id="1.10.630.10:FF:000207">
    <property type="entry name" value="Putative cytochrome P450 superfamily protein"/>
    <property type="match status" value="1"/>
</dbReference>
<protein>
    <submittedName>
        <fullName evidence="3">Uncharacterized protein</fullName>
    </submittedName>
</protein>
<evidence type="ECO:0000313" key="4">
    <source>
        <dbReference type="Proteomes" id="UP001054821"/>
    </source>
</evidence>
<dbReference type="GO" id="GO:0005506">
    <property type="term" value="F:iron ion binding"/>
    <property type="evidence" value="ECO:0007669"/>
    <property type="project" value="InterPro"/>
</dbReference>
<dbReference type="EMBL" id="JAJFAZ020000005">
    <property type="protein sequence ID" value="KAI5328595.1"/>
    <property type="molecule type" value="Genomic_DNA"/>
</dbReference>
<dbReference type="PRINTS" id="PR00385">
    <property type="entry name" value="P450"/>
</dbReference>
<feature type="binding site" description="axial binding residue" evidence="1">
    <location>
        <position position="143"/>
    </location>
    <ligand>
        <name>heme</name>
        <dbReference type="ChEBI" id="CHEBI:30413"/>
    </ligand>
    <ligandPart>
        <name>Fe</name>
        <dbReference type="ChEBI" id="CHEBI:18248"/>
    </ligandPart>
</feature>
<accession>A0AAD4VNY1</accession>
<dbReference type="Pfam" id="PF00067">
    <property type="entry name" value="p450"/>
    <property type="match status" value="1"/>
</dbReference>
<comment type="cofactor">
    <cofactor evidence="1">
        <name>heme</name>
        <dbReference type="ChEBI" id="CHEBI:30413"/>
    </cofactor>
</comment>
<dbReference type="PRINTS" id="PR00463">
    <property type="entry name" value="EP450I"/>
</dbReference>
<dbReference type="PANTHER" id="PTHR47951">
    <property type="entry name" value="OS08G0547900 PROTEIN"/>
    <property type="match status" value="1"/>
</dbReference>
<dbReference type="PROSITE" id="PS00086">
    <property type="entry name" value="CYTOCHROME_P450"/>
    <property type="match status" value="1"/>
</dbReference>